<dbReference type="Proteomes" id="UP001158576">
    <property type="component" value="Chromosome XSR"/>
</dbReference>
<dbReference type="EMBL" id="OU015569">
    <property type="protein sequence ID" value="CAG5094752.1"/>
    <property type="molecule type" value="Genomic_DNA"/>
</dbReference>
<feature type="transmembrane region" description="Helical" evidence="1">
    <location>
        <begin position="90"/>
        <end position="112"/>
    </location>
</feature>
<evidence type="ECO:0000313" key="2">
    <source>
        <dbReference type="EMBL" id="CAG5094752.1"/>
    </source>
</evidence>
<keyword evidence="1" id="KW-0812">Transmembrane</keyword>
<accession>A0ABN7S8H4</accession>
<dbReference type="InterPro" id="IPR038430">
    <property type="entry name" value="NDAH_ubi_oxred_su3_sf"/>
</dbReference>
<feature type="transmembrane region" description="Helical" evidence="1">
    <location>
        <begin position="124"/>
        <end position="145"/>
    </location>
</feature>
<reference evidence="2 3" key="1">
    <citation type="submission" date="2021-04" db="EMBL/GenBank/DDBJ databases">
        <authorList>
            <person name="Bliznina A."/>
        </authorList>
    </citation>
    <scope>NUCLEOTIDE SEQUENCE [LARGE SCALE GENOMIC DNA]</scope>
</reference>
<proteinExistence type="predicted"/>
<evidence type="ECO:0000313" key="3">
    <source>
        <dbReference type="Proteomes" id="UP001158576"/>
    </source>
</evidence>
<gene>
    <name evidence="2" type="ORF">OKIOD_LOCUS5396</name>
</gene>
<evidence type="ECO:0000256" key="1">
    <source>
        <dbReference type="SAM" id="Phobius"/>
    </source>
</evidence>
<name>A0ABN7S8H4_OIKDI</name>
<sequence>MLARVAQIPAMRSMALKTAQYPLTSRRELSSGSYGKTNLLAKRSHLTQLDREVVFEIGMVSGLIGAYHLMQERSTNMAHKPHYEQPYECGFNQMGGVIFAGFTFVIWVFLLFELEIIMLMLTPNFDVNLPFFLVFLTTCWFWVWLYPQTTNF</sequence>
<protein>
    <submittedName>
        <fullName evidence="2">Oidioi.mRNA.OKI2018_I69.XSR.g13838.t1.cds</fullName>
    </submittedName>
</protein>
<organism evidence="2 3">
    <name type="scientific">Oikopleura dioica</name>
    <name type="common">Tunicate</name>
    <dbReference type="NCBI Taxonomy" id="34765"/>
    <lineage>
        <taxon>Eukaryota</taxon>
        <taxon>Metazoa</taxon>
        <taxon>Chordata</taxon>
        <taxon>Tunicata</taxon>
        <taxon>Appendicularia</taxon>
        <taxon>Copelata</taxon>
        <taxon>Oikopleuridae</taxon>
        <taxon>Oikopleura</taxon>
    </lineage>
</organism>
<dbReference type="Gene3D" id="1.20.58.1610">
    <property type="entry name" value="NADH:ubiquinone/plastoquinone oxidoreductase, chain 3"/>
    <property type="match status" value="1"/>
</dbReference>
<keyword evidence="3" id="KW-1185">Reference proteome</keyword>
<keyword evidence="1" id="KW-0472">Membrane</keyword>
<keyword evidence="1" id="KW-1133">Transmembrane helix</keyword>